<dbReference type="EMBL" id="LTAY01000026">
    <property type="protein sequence ID" value="OPX49129.1"/>
    <property type="molecule type" value="Genomic_DNA"/>
</dbReference>
<dbReference type="RefSeq" id="WP_158082659.1">
    <property type="nucleotide sequence ID" value="NZ_LTAY01000026.1"/>
</dbReference>
<accession>A0A1V4SYA1</accession>
<gene>
    <name evidence="1" type="ORF">CLTHE_08830</name>
</gene>
<organism evidence="1 2">
    <name type="scientific">Clostridium thermobutyricum DSM 4928</name>
    <dbReference type="NCBI Taxonomy" id="1121339"/>
    <lineage>
        <taxon>Bacteria</taxon>
        <taxon>Bacillati</taxon>
        <taxon>Bacillota</taxon>
        <taxon>Clostridia</taxon>
        <taxon>Eubacteriales</taxon>
        <taxon>Clostridiaceae</taxon>
        <taxon>Clostridium</taxon>
    </lineage>
</organism>
<dbReference type="AlphaFoldDB" id="A0A1V4SYA1"/>
<sequence length="45" mass="5284">MREDLLKKVCSKFAKVAEKSVDDNPVTYSPFLFGYEIELEEKEEK</sequence>
<reference evidence="1 2" key="1">
    <citation type="submission" date="2016-02" db="EMBL/GenBank/DDBJ databases">
        <title>Genome sequence of Clostridium thermobutyricum DSM 4928.</title>
        <authorList>
            <person name="Poehlein A."/>
            <person name="Daniel R."/>
        </authorList>
    </citation>
    <scope>NUCLEOTIDE SEQUENCE [LARGE SCALE GENOMIC DNA]</scope>
    <source>
        <strain evidence="1 2">DSM 4928</strain>
    </source>
</reference>
<name>A0A1V4SYA1_9CLOT</name>
<evidence type="ECO:0000313" key="2">
    <source>
        <dbReference type="Proteomes" id="UP000191448"/>
    </source>
</evidence>
<dbReference type="Proteomes" id="UP000191448">
    <property type="component" value="Unassembled WGS sequence"/>
</dbReference>
<comment type="caution">
    <text evidence="1">The sequence shown here is derived from an EMBL/GenBank/DDBJ whole genome shotgun (WGS) entry which is preliminary data.</text>
</comment>
<proteinExistence type="predicted"/>
<protein>
    <submittedName>
        <fullName evidence="1">Uncharacterized protein</fullName>
    </submittedName>
</protein>
<evidence type="ECO:0000313" key="1">
    <source>
        <dbReference type="EMBL" id="OPX49129.1"/>
    </source>
</evidence>